<dbReference type="EMBL" id="CP048788">
    <property type="protein sequence ID" value="QJF50526.1"/>
    <property type="molecule type" value="Genomic_DNA"/>
</dbReference>
<reference evidence="2 3" key="1">
    <citation type="submission" date="2020-02" db="EMBL/GenBank/DDBJ databases">
        <title>Genome sequence of Roseobacter ponti.</title>
        <authorList>
            <person name="Hollensteiner J."/>
            <person name="Schneider D."/>
            <person name="Poehlein A."/>
            <person name="Daniel R."/>
        </authorList>
    </citation>
    <scope>NUCLEOTIDE SEQUENCE [LARGE SCALE GENOMIC DNA]</scope>
    <source>
        <strain evidence="2 3">DSM 106830</strain>
    </source>
</reference>
<dbReference type="AlphaFoldDB" id="A0A858SUG0"/>
<name>A0A858SUG0_9RHOB</name>
<dbReference type="Proteomes" id="UP000503308">
    <property type="component" value="Chromosome"/>
</dbReference>
<evidence type="ECO:0000313" key="3">
    <source>
        <dbReference type="Proteomes" id="UP000503308"/>
    </source>
</evidence>
<keyword evidence="1" id="KW-1133">Transmembrane helix</keyword>
<sequence>MSDTYAQFEKRINGVARRHKALAAGYTAEITHDGLITLTPKPSRIYTRLQMLAVSMVAFFVLKATAIAMTGQAEYQARIDVLAAGTSFEQAGAWFLQPGAITSTLAQFLTVFTG</sequence>
<keyword evidence="1" id="KW-0472">Membrane</keyword>
<dbReference type="KEGG" id="rpon:G3256_04820"/>
<keyword evidence="3" id="KW-1185">Reference proteome</keyword>
<keyword evidence="1" id="KW-0812">Transmembrane</keyword>
<protein>
    <submittedName>
        <fullName evidence="2">Uncharacterized protein</fullName>
    </submittedName>
</protein>
<gene>
    <name evidence="2" type="ORF">G3256_04820</name>
</gene>
<accession>A0A858SUG0</accession>
<feature type="transmembrane region" description="Helical" evidence="1">
    <location>
        <begin position="49"/>
        <end position="69"/>
    </location>
</feature>
<organism evidence="2 3">
    <name type="scientific">Roseobacter ponti</name>
    <dbReference type="NCBI Taxonomy" id="1891787"/>
    <lineage>
        <taxon>Bacteria</taxon>
        <taxon>Pseudomonadati</taxon>
        <taxon>Pseudomonadota</taxon>
        <taxon>Alphaproteobacteria</taxon>
        <taxon>Rhodobacterales</taxon>
        <taxon>Roseobacteraceae</taxon>
        <taxon>Roseobacter</taxon>
    </lineage>
</organism>
<evidence type="ECO:0000256" key="1">
    <source>
        <dbReference type="SAM" id="Phobius"/>
    </source>
</evidence>
<evidence type="ECO:0000313" key="2">
    <source>
        <dbReference type="EMBL" id="QJF50526.1"/>
    </source>
</evidence>
<proteinExistence type="predicted"/>
<dbReference type="RefSeq" id="WP_169639743.1">
    <property type="nucleotide sequence ID" value="NZ_CP048788.1"/>
</dbReference>